<reference evidence="1 2" key="1">
    <citation type="journal article" date="2014" name="BMC Genomics">
        <title>Oil accumulation mechanisms of the oleaginous microalga Chlorella protothecoides revealed through its genome, transcriptomes, and proteomes.</title>
        <authorList>
            <person name="Gao C."/>
            <person name="Wang Y."/>
            <person name="Shen Y."/>
            <person name="Yan D."/>
            <person name="He X."/>
            <person name="Dai J."/>
            <person name="Wu Q."/>
        </authorList>
    </citation>
    <scope>NUCLEOTIDE SEQUENCE [LARGE SCALE GENOMIC DNA]</scope>
    <source>
        <strain evidence="1 2">0710</strain>
    </source>
</reference>
<name>A0A087SLM9_AUXPR</name>
<proteinExistence type="predicted"/>
<dbReference type="KEGG" id="apro:F751_2220"/>
<gene>
    <name evidence="1" type="ORF">F751_2220</name>
</gene>
<dbReference type="AlphaFoldDB" id="A0A087SLM9"/>
<evidence type="ECO:0000313" key="1">
    <source>
        <dbReference type="EMBL" id="KFM26633.1"/>
    </source>
</evidence>
<sequence length="142" mass="14804">MRRRGCMSEQRHPRLGGATGMRCSHVHPSRQCCLYKGTAGSLPRQVSGLPLGTPRVPPTAPLLLAHKLLGGGFDDVVDLVVLLKVPSPPGEDVDVDVWHGLSCLGTVLDGKGQGARTQVGFQPAADLLGEVPAVGRGRGGAE</sequence>
<dbReference type="RefSeq" id="XP_011399571.1">
    <property type="nucleotide sequence ID" value="XM_011401269.1"/>
</dbReference>
<dbReference type="GeneID" id="23613611"/>
<accession>A0A087SLM9</accession>
<dbReference type="EMBL" id="KL662129">
    <property type="protein sequence ID" value="KFM26633.1"/>
    <property type="molecule type" value="Genomic_DNA"/>
</dbReference>
<protein>
    <submittedName>
        <fullName evidence="1">Uncharacterized protein</fullName>
    </submittedName>
</protein>
<evidence type="ECO:0000313" key="2">
    <source>
        <dbReference type="Proteomes" id="UP000028924"/>
    </source>
</evidence>
<dbReference type="Proteomes" id="UP000028924">
    <property type="component" value="Unassembled WGS sequence"/>
</dbReference>
<organism evidence="1 2">
    <name type="scientific">Auxenochlorella protothecoides</name>
    <name type="common">Green microalga</name>
    <name type="synonym">Chlorella protothecoides</name>
    <dbReference type="NCBI Taxonomy" id="3075"/>
    <lineage>
        <taxon>Eukaryota</taxon>
        <taxon>Viridiplantae</taxon>
        <taxon>Chlorophyta</taxon>
        <taxon>core chlorophytes</taxon>
        <taxon>Trebouxiophyceae</taxon>
        <taxon>Chlorellales</taxon>
        <taxon>Chlorellaceae</taxon>
        <taxon>Auxenochlorella</taxon>
    </lineage>
</organism>
<keyword evidence="2" id="KW-1185">Reference proteome</keyword>